<dbReference type="Proteomes" id="UP000198639">
    <property type="component" value="Unassembled WGS sequence"/>
</dbReference>
<dbReference type="Pfam" id="PF00581">
    <property type="entry name" value="Rhodanese"/>
    <property type="match status" value="1"/>
</dbReference>
<evidence type="ECO:0000259" key="1">
    <source>
        <dbReference type="PROSITE" id="PS50206"/>
    </source>
</evidence>
<name>A0A1I1KEE7_9BURK</name>
<keyword evidence="2" id="KW-0808">Transferase</keyword>
<feature type="domain" description="Rhodanese" evidence="1">
    <location>
        <begin position="21"/>
        <end position="110"/>
    </location>
</feature>
<keyword evidence="3" id="KW-1185">Reference proteome</keyword>
<proteinExistence type="predicted"/>
<organism evidence="2 3">
    <name type="scientific">Massilia yuzhufengensis</name>
    <dbReference type="NCBI Taxonomy" id="1164594"/>
    <lineage>
        <taxon>Bacteria</taxon>
        <taxon>Pseudomonadati</taxon>
        <taxon>Pseudomonadota</taxon>
        <taxon>Betaproteobacteria</taxon>
        <taxon>Burkholderiales</taxon>
        <taxon>Oxalobacteraceae</taxon>
        <taxon>Telluria group</taxon>
        <taxon>Massilia</taxon>
    </lineage>
</organism>
<dbReference type="SMART" id="SM00450">
    <property type="entry name" value="RHOD"/>
    <property type="match status" value="1"/>
</dbReference>
<dbReference type="Gene3D" id="3.40.250.10">
    <property type="entry name" value="Rhodanese-like domain"/>
    <property type="match status" value="1"/>
</dbReference>
<protein>
    <submittedName>
        <fullName evidence="2">Rhodanese-related sulfurtransferase</fullName>
    </submittedName>
</protein>
<dbReference type="GO" id="GO:0016740">
    <property type="term" value="F:transferase activity"/>
    <property type="evidence" value="ECO:0007669"/>
    <property type="project" value="UniProtKB-KW"/>
</dbReference>
<gene>
    <name evidence="2" type="ORF">SAMN05216204_107132</name>
</gene>
<dbReference type="InterPro" id="IPR001763">
    <property type="entry name" value="Rhodanese-like_dom"/>
</dbReference>
<dbReference type="OrthoDB" id="6399656at2"/>
<accession>A0A1I1KEE7</accession>
<dbReference type="EMBL" id="FOLD01000007">
    <property type="protein sequence ID" value="SFC55850.1"/>
    <property type="molecule type" value="Genomic_DNA"/>
</dbReference>
<dbReference type="STRING" id="1164594.SAMN05216204_107132"/>
<evidence type="ECO:0000313" key="2">
    <source>
        <dbReference type="EMBL" id="SFC55850.1"/>
    </source>
</evidence>
<evidence type="ECO:0000313" key="3">
    <source>
        <dbReference type="Proteomes" id="UP000198639"/>
    </source>
</evidence>
<reference evidence="3" key="1">
    <citation type="submission" date="2016-10" db="EMBL/GenBank/DDBJ databases">
        <authorList>
            <person name="Varghese N."/>
            <person name="Submissions S."/>
        </authorList>
    </citation>
    <scope>NUCLEOTIDE SEQUENCE [LARGE SCALE GENOMIC DNA]</scope>
    <source>
        <strain evidence="3">CGMCC 1.12041</strain>
    </source>
</reference>
<dbReference type="AlphaFoldDB" id="A0A1I1KEE7"/>
<sequence>MLAMLMGVKNIAPAALAGQLDGGRTVVIDVNAQQSWLKARVPGALSLGVEFDAAALPPDRSASLVFYCSNPLCSKAPRAARRAGKLGYTDVRVMAAGITGWIAAGLPTDSGA</sequence>
<dbReference type="PROSITE" id="PS50206">
    <property type="entry name" value="RHODANESE_3"/>
    <property type="match status" value="1"/>
</dbReference>
<dbReference type="SUPFAM" id="SSF52821">
    <property type="entry name" value="Rhodanese/Cell cycle control phosphatase"/>
    <property type="match status" value="1"/>
</dbReference>
<dbReference type="InterPro" id="IPR036873">
    <property type="entry name" value="Rhodanese-like_dom_sf"/>
</dbReference>
<dbReference type="RefSeq" id="WP_091873874.1">
    <property type="nucleotide sequence ID" value="NZ_FOLD01000007.1"/>
</dbReference>